<feature type="transmembrane region" description="Helical" evidence="1">
    <location>
        <begin position="346"/>
        <end position="365"/>
    </location>
</feature>
<comment type="caution">
    <text evidence="2">The sequence shown here is derived from an EMBL/GenBank/DDBJ whole genome shotgun (WGS) entry which is preliminary data.</text>
</comment>
<feature type="transmembrane region" description="Helical" evidence="1">
    <location>
        <begin position="9"/>
        <end position="29"/>
    </location>
</feature>
<organism evidence="2 3">
    <name type="scientific">Candidatus Curtissbacteria bacterium GW2011_GWC2_38_9</name>
    <dbReference type="NCBI Taxonomy" id="1618414"/>
    <lineage>
        <taxon>Bacteria</taxon>
        <taxon>Candidatus Curtissiibacteriota</taxon>
    </lineage>
</organism>
<dbReference type="Proteomes" id="UP000034893">
    <property type="component" value="Unassembled WGS sequence"/>
</dbReference>
<evidence type="ECO:0000313" key="3">
    <source>
        <dbReference type="Proteomes" id="UP000034893"/>
    </source>
</evidence>
<accession>A0A0G0LFC2</accession>
<gene>
    <name evidence="2" type="ORF">UT12_C0008G0006</name>
</gene>
<evidence type="ECO:0000256" key="1">
    <source>
        <dbReference type="SAM" id="Phobius"/>
    </source>
</evidence>
<feature type="transmembrane region" description="Helical" evidence="1">
    <location>
        <begin position="127"/>
        <end position="146"/>
    </location>
</feature>
<feature type="transmembrane region" description="Helical" evidence="1">
    <location>
        <begin position="248"/>
        <end position="269"/>
    </location>
</feature>
<keyword evidence="1" id="KW-1133">Transmembrane helix</keyword>
<reference evidence="2 3" key="1">
    <citation type="journal article" date="2015" name="Nature">
        <title>rRNA introns, odd ribosomes, and small enigmatic genomes across a large radiation of phyla.</title>
        <authorList>
            <person name="Brown C.T."/>
            <person name="Hug L.A."/>
            <person name="Thomas B.C."/>
            <person name="Sharon I."/>
            <person name="Castelle C.J."/>
            <person name="Singh A."/>
            <person name="Wilkins M.J."/>
            <person name="Williams K.H."/>
            <person name="Banfield J.F."/>
        </authorList>
    </citation>
    <scope>NUCLEOTIDE SEQUENCE [LARGE SCALE GENOMIC DNA]</scope>
</reference>
<evidence type="ECO:0008006" key="4">
    <source>
        <dbReference type="Google" id="ProtNLM"/>
    </source>
</evidence>
<feature type="transmembrane region" description="Helical" evidence="1">
    <location>
        <begin position="479"/>
        <end position="497"/>
    </location>
</feature>
<feature type="transmembrane region" description="Helical" evidence="1">
    <location>
        <begin position="751"/>
        <end position="770"/>
    </location>
</feature>
<feature type="transmembrane region" description="Helical" evidence="1">
    <location>
        <begin position="223"/>
        <end position="241"/>
    </location>
</feature>
<sequence length="774" mass="88769">MKKLSSKTFFGAVIVCILTFLFFLPNLLIGKVPIPADDLLGLYHPWRDQTYDGYNVGKFPVKNPLITDPVLQTYPWRNLAVFNIKEGNLPLWNPYSFSGQPLLANIQSSTFQVFNIFFFIFPFKIAWSIQIILPPILTSLLMFFFLRNLKISPVASVFGGFVLPFSGFFIAWLTWGTIVTTAVWLPLILLSLNKLFNKQSVLWFFIIVFSASQTIFAGHAQTALYVFLATLMYFAFLIYKFRKLTPTVLTIVALILGILVSSVQLLPALEFIKLSAREVDQSYYPQRPDWFLPIQHFIQLIAPDFFGSPTTYNYWGVWNWAEFVSFIGIIPLALALLTILKKKPHAIFFIFLAVISIILALANPISKIPYLLKTPFLSSLQPSRILFLFVFAMSVLSAYGLDYFLKNKKDKKIFVPQILIFFVLLLLVIYTVLNKNSFPTVSNISASSIALRNLALPIVTVFILFITSIFWYFNLSKKLIILVLFAVTLGELFRFGYKFTSFSKLSWIFPETKSIQYLTSQEKPFRIMSTDRRILHPNTSSVFKIESVDGYDPLFLKDYAQLVSSWQSGKPAPAGSFNRIVTPQKYDSQIANFLNVKYVLTFDELSSSDFEKIIQEGDTKVYLNKNVLPRAFFVNQVVKVTRKEQELAKLLDKNFDIKTSAVSSSFEFPKQDIKSSLSFTEYFDQSFKLLVNVDKQAPLILSNVYYPGWQAYVDGNKTEIKKVNFMFQSVIVPEGQHEVEFKFRSQTFYNGLYLSTVGVVLTALSALYLWRKYQ</sequence>
<dbReference type="Pfam" id="PF09586">
    <property type="entry name" value="YfhO"/>
    <property type="match status" value="2"/>
</dbReference>
<dbReference type="EMBL" id="LBVP01000008">
    <property type="protein sequence ID" value="KKQ89762.1"/>
    <property type="molecule type" value="Genomic_DNA"/>
</dbReference>
<proteinExistence type="predicted"/>
<feature type="transmembrane region" description="Helical" evidence="1">
    <location>
        <begin position="317"/>
        <end position="339"/>
    </location>
</feature>
<feature type="transmembrane region" description="Helical" evidence="1">
    <location>
        <begin position="385"/>
        <end position="401"/>
    </location>
</feature>
<name>A0A0G0LFC2_9BACT</name>
<evidence type="ECO:0000313" key="2">
    <source>
        <dbReference type="EMBL" id="KKQ89762.1"/>
    </source>
</evidence>
<dbReference type="PANTHER" id="PTHR38454:SF1">
    <property type="entry name" value="INTEGRAL MEMBRANE PROTEIN"/>
    <property type="match status" value="1"/>
</dbReference>
<keyword evidence="1" id="KW-0812">Transmembrane</keyword>
<dbReference type="PANTHER" id="PTHR38454">
    <property type="entry name" value="INTEGRAL MEMBRANE PROTEIN-RELATED"/>
    <property type="match status" value="1"/>
</dbReference>
<keyword evidence="1" id="KW-0472">Membrane</keyword>
<dbReference type="InterPro" id="IPR018580">
    <property type="entry name" value="Uncharacterised_YfhO"/>
</dbReference>
<feature type="transmembrane region" description="Helical" evidence="1">
    <location>
        <begin position="413"/>
        <end position="433"/>
    </location>
</feature>
<dbReference type="AlphaFoldDB" id="A0A0G0LFC2"/>
<protein>
    <recommendedName>
        <fullName evidence="4">Bacterial membrane protein YfhO</fullName>
    </recommendedName>
</protein>
<dbReference type="PATRIC" id="fig|1618414.3.peg.242"/>
<feature type="transmembrane region" description="Helical" evidence="1">
    <location>
        <begin position="453"/>
        <end position="472"/>
    </location>
</feature>